<evidence type="ECO:0000256" key="2">
    <source>
        <dbReference type="ARBA" id="ARBA00004236"/>
    </source>
</evidence>
<dbReference type="PANTHER" id="PTHR13806:SF31">
    <property type="entry name" value="FLOTILLIN-LIKE PROTEIN 1-RELATED"/>
    <property type="match status" value="1"/>
</dbReference>
<feature type="region of interest" description="Disordered" evidence="6">
    <location>
        <begin position="550"/>
        <end position="592"/>
    </location>
</feature>
<feature type="transmembrane region" description="Helical" evidence="7">
    <location>
        <begin position="6"/>
        <end position="31"/>
    </location>
</feature>
<protein>
    <submittedName>
        <fullName evidence="9">Flotillin family protein</fullName>
    </submittedName>
</protein>
<comment type="subcellular location">
    <subcellularLocation>
        <location evidence="2">Cell membrane</location>
    </subcellularLocation>
    <subcellularLocation>
        <location evidence="1">Membrane</location>
        <topology evidence="1">Single-pass membrane protein</topology>
    </subcellularLocation>
</comment>
<dbReference type="InterPro" id="IPR031905">
    <property type="entry name" value="Flotillin_C"/>
</dbReference>
<dbReference type="InterPro" id="IPR036013">
    <property type="entry name" value="Band_7/SPFH_dom_sf"/>
</dbReference>
<keyword evidence="10" id="KW-1185">Reference proteome</keyword>
<evidence type="ECO:0000313" key="9">
    <source>
        <dbReference type="EMBL" id="MBN7797631.1"/>
    </source>
</evidence>
<dbReference type="Proteomes" id="UP000664303">
    <property type="component" value="Unassembled WGS sequence"/>
</dbReference>
<comment type="similarity">
    <text evidence="3">Belongs to the band 7/mec-2 family. Flotillin subfamily.</text>
</comment>
<dbReference type="PANTHER" id="PTHR13806">
    <property type="entry name" value="FLOTILLIN-RELATED"/>
    <property type="match status" value="1"/>
</dbReference>
<keyword evidence="5 7" id="KW-0472">Membrane</keyword>
<dbReference type="GO" id="GO:0005886">
    <property type="term" value="C:plasma membrane"/>
    <property type="evidence" value="ECO:0007669"/>
    <property type="project" value="UniProtKB-SubCell"/>
</dbReference>
<dbReference type="Pfam" id="PF15975">
    <property type="entry name" value="Flot"/>
    <property type="match status" value="1"/>
</dbReference>
<dbReference type="SMART" id="SM00244">
    <property type="entry name" value="PHB"/>
    <property type="match status" value="1"/>
</dbReference>
<dbReference type="EMBL" id="JAFKCZ010000009">
    <property type="protein sequence ID" value="MBN7797631.1"/>
    <property type="molecule type" value="Genomic_DNA"/>
</dbReference>
<proteinExistence type="inferred from homology"/>
<comment type="caution">
    <text evidence="9">The sequence shown here is derived from an EMBL/GenBank/DDBJ whole genome shotgun (WGS) entry which is preliminary data.</text>
</comment>
<feature type="domain" description="Band 7" evidence="8">
    <location>
        <begin position="31"/>
        <end position="200"/>
    </location>
</feature>
<keyword evidence="7" id="KW-1133">Transmembrane helix</keyword>
<sequence length="592" mass="64323">METGFIGSFGTIGLVAGVVFVALLAIGLIFARLYTRATKQKAFVRTGMGGEKVIKDGGAVVLPVLHEIIWVNMNTLRLEVRRANEQALITKDRMRVDVAAEFYLRVKPNADAIATAAQTLGNRTMNPDELKQLVEGKFIDALRSVAAGMTMTDLHENRANFVQEVQSTGASDLDKNGLELESVSLTGMDQTSKDFFNPDNAFDAEGLTRLTEETEARRKARNDIEQDTRISIEQKNLETETQSFEIARQQEFARLNQEREIENQRAAQQSEIQATAAQRRKEGESANIEADREIQLANIEKNRVTRESDIDADRTVREKEIDKDRAIELASQDRDIAIANKSKEQSSAKAAADAARSDAVKAEEAVTTVRETAEAERRKQVRLIEAAEQAETQAVGVTTQAEAEKQAAEDRAEAVRIEAAAQAEATRETSMAEAEGLEKINEAKNRLSPEQVDLQVRLALIERLPEIIRETVKPAEQIESIKIFDVNGLGAIGSGGGNASGGGNDVAGGIVNGMLKYQATHPLLTQMLREMGLNGVEDIHSPALSKALGYQAAEPGNADTGAGEDAPENDGSGTASTNNQPWEEGESTPPAT</sequence>
<evidence type="ECO:0000259" key="8">
    <source>
        <dbReference type="SMART" id="SM00244"/>
    </source>
</evidence>
<evidence type="ECO:0000256" key="6">
    <source>
        <dbReference type="SAM" id="MobiDB-lite"/>
    </source>
</evidence>
<dbReference type="InterPro" id="IPR027705">
    <property type="entry name" value="Flotillin_fam"/>
</dbReference>
<dbReference type="Gene3D" id="3.30.479.30">
    <property type="entry name" value="Band 7 domain"/>
    <property type="match status" value="1"/>
</dbReference>
<keyword evidence="7" id="KW-0812">Transmembrane</keyword>
<evidence type="ECO:0000256" key="4">
    <source>
        <dbReference type="ARBA" id="ARBA00022475"/>
    </source>
</evidence>
<organism evidence="9 10">
    <name type="scientific">Parahaliea mediterranea</name>
    <dbReference type="NCBI Taxonomy" id="651086"/>
    <lineage>
        <taxon>Bacteria</taxon>
        <taxon>Pseudomonadati</taxon>
        <taxon>Pseudomonadota</taxon>
        <taxon>Gammaproteobacteria</taxon>
        <taxon>Cellvibrionales</taxon>
        <taxon>Halieaceae</taxon>
        <taxon>Parahaliea</taxon>
    </lineage>
</organism>
<keyword evidence="4" id="KW-1003">Cell membrane</keyword>
<dbReference type="SUPFAM" id="SSF117892">
    <property type="entry name" value="Band 7/SPFH domain"/>
    <property type="match status" value="1"/>
</dbReference>
<gene>
    <name evidence="9" type="ORF">JYP50_13555</name>
</gene>
<evidence type="ECO:0000256" key="1">
    <source>
        <dbReference type="ARBA" id="ARBA00004167"/>
    </source>
</evidence>
<feature type="compositionally biased region" description="Basic and acidic residues" evidence="6">
    <location>
        <begin position="355"/>
        <end position="364"/>
    </location>
</feature>
<feature type="region of interest" description="Disordered" evidence="6">
    <location>
        <begin position="341"/>
        <end position="374"/>
    </location>
</feature>
<accession>A0A939DGA2</accession>
<dbReference type="Pfam" id="PF01145">
    <property type="entry name" value="Band_7"/>
    <property type="match status" value="1"/>
</dbReference>
<dbReference type="AlphaFoldDB" id="A0A939DGA2"/>
<dbReference type="RefSeq" id="WP_206561082.1">
    <property type="nucleotide sequence ID" value="NZ_JAFKCZ010000009.1"/>
</dbReference>
<reference evidence="9" key="1">
    <citation type="submission" date="2021-02" db="EMBL/GenBank/DDBJ databases">
        <title>PHA producing bacteria isolated from coastal sediment in Guangdong, Shenzhen.</title>
        <authorList>
            <person name="Zheng W."/>
            <person name="Yu S."/>
            <person name="Huang Y."/>
        </authorList>
    </citation>
    <scope>NUCLEOTIDE SEQUENCE</scope>
    <source>
        <strain evidence="9">TN14-10</strain>
    </source>
</reference>
<evidence type="ECO:0000256" key="5">
    <source>
        <dbReference type="ARBA" id="ARBA00023136"/>
    </source>
</evidence>
<name>A0A939DGA2_9GAMM</name>
<dbReference type="InterPro" id="IPR001107">
    <property type="entry name" value="Band_7"/>
</dbReference>
<evidence type="ECO:0000256" key="7">
    <source>
        <dbReference type="SAM" id="Phobius"/>
    </source>
</evidence>
<feature type="compositionally biased region" description="Polar residues" evidence="6">
    <location>
        <begin position="571"/>
        <end position="581"/>
    </location>
</feature>
<evidence type="ECO:0000256" key="3">
    <source>
        <dbReference type="ARBA" id="ARBA00007161"/>
    </source>
</evidence>
<evidence type="ECO:0000313" key="10">
    <source>
        <dbReference type="Proteomes" id="UP000664303"/>
    </source>
</evidence>
<dbReference type="CDD" id="cd03399">
    <property type="entry name" value="SPFH_flotillin"/>
    <property type="match status" value="1"/>
</dbReference>